<dbReference type="InterPro" id="IPR042099">
    <property type="entry name" value="ANL_N_sf"/>
</dbReference>
<evidence type="ECO:0000256" key="2">
    <source>
        <dbReference type="ARBA" id="ARBA00022840"/>
    </source>
</evidence>
<evidence type="ECO:0000256" key="1">
    <source>
        <dbReference type="ARBA" id="ARBA00022741"/>
    </source>
</evidence>
<name>A0A9P8Q6X8_WICPI</name>
<comment type="caution">
    <text evidence="4">The sequence shown here is derived from an EMBL/GenBank/DDBJ whole genome shotgun (WGS) entry which is preliminary data.</text>
</comment>
<dbReference type="Proteomes" id="UP000774326">
    <property type="component" value="Unassembled WGS sequence"/>
</dbReference>
<evidence type="ECO:0000313" key="5">
    <source>
        <dbReference type="Proteomes" id="UP000774326"/>
    </source>
</evidence>
<sequence>MSTQHNSVTRSLDTIDLKYPRKSAYTGYAVQTSTETDQHSKVFRNSNLSESEPLVESFHPDLNTLSKLFAHAAKTFANDDCLGYRQFNNSVKGKFDDFYTYCSYKDVEIRKNNIASGIIHLITNHPQYTQTTAKPDFVVSILAPNRMEWILIDLATRDYSLPTTALYPTLGYNSSKYILELTESPIIFVAKNNINQILKLKQDGSLKDLLFVVCLDEFSKADHGLFEGFNKLGVELIDFRAVEKIGERNLLPSDFNPPTPDTTYTISFTSGTTGNPKGVVLTHKIAVCGVVTARIGFGKPVSKIKSTKYTENRDDKGQQITALASLPLAHIYERQISNMALSLGYRLGMLSEAGPAALLGDLKASKPHYFCSVPRIFNRINGIASHMCERIFKVSGDQLLSETKRFNEKELKLIRKLLREFFGFNNTKYLTTGSAPLDPDIVRSLRDKFGIGFNVGYGMTETFAGMLFGDPFLDICNNSSGSASVTTEFRVKDHSDMNYSIKEDKHFIRGELVVRGPQIFKYYYNNPEATKEAFDEKGWFKTGDIVKVDRKTGEVFVIDRVKNFFKLSQGEYISPEKIENTYLAHDEDYIQQIFVHGDSFKNYLVGIVGVTKENLTGFFKKIKAYPHVDTLEELLKVANQPEIKRKFIMTINGNIPKDHLASFEKLHNVKIMFEPFTAANDLVTPTLKIKRVQIKKFYSEELEMLYKEGSLIKNGKL</sequence>
<keyword evidence="1" id="KW-0547">Nucleotide-binding</keyword>
<dbReference type="PANTHER" id="PTHR43272:SF33">
    <property type="entry name" value="AMP-BINDING DOMAIN-CONTAINING PROTEIN-RELATED"/>
    <property type="match status" value="1"/>
</dbReference>
<dbReference type="GO" id="GO:0004467">
    <property type="term" value="F:long-chain fatty acid-CoA ligase activity"/>
    <property type="evidence" value="ECO:0007669"/>
    <property type="project" value="TreeGrafter"/>
</dbReference>
<dbReference type="Gene3D" id="3.40.50.12780">
    <property type="entry name" value="N-terminal domain of ligase-like"/>
    <property type="match status" value="1"/>
</dbReference>
<dbReference type="PANTHER" id="PTHR43272">
    <property type="entry name" value="LONG-CHAIN-FATTY-ACID--COA LIGASE"/>
    <property type="match status" value="1"/>
</dbReference>
<dbReference type="OrthoDB" id="1700726at2759"/>
<dbReference type="GO" id="GO:0005524">
    <property type="term" value="F:ATP binding"/>
    <property type="evidence" value="ECO:0007669"/>
    <property type="project" value="UniProtKB-KW"/>
</dbReference>
<evidence type="ECO:0000313" key="4">
    <source>
        <dbReference type="EMBL" id="KAH3683954.1"/>
    </source>
</evidence>
<keyword evidence="2" id="KW-0067">ATP-binding</keyword>
<reference evidence="4" key="2">
    <citation type="submission" date="2021-01" db="EMBL/GenBank/DDBJ databases">
        <authorList>
            <person name="Schikora-Tamarit M.A."/>
        </authorList>
    </citation>
    <scope>NUCLEOTIDE SEQUENCE</scope>
    <source>
        <strain evidence="4">CBS2887</strain>
    </source>
</reference>
<gene>
    <name evidence="4" type="ORF">WICPIJ_005087</name>
</gene>
<dbReference type="EMBL" id="JAEUBG010002847">
    <property type="protein sequence ID" value="KAH3683954.1"/>
    <property type="molecule type" value="Genomic_DNA"/>
</dbReference>
<dbReference type="GO" id="GO:0016020">
    <property type="term" value="C:membrane"/>
    <property type="evidence" value="ECO:0007669"/>
    <property type="project" value="TreeGrafter"/>
</dbReference>
<reference evidence="4" key="1">
    <citation type="journal article" date="2021" name="Open Biol.">
        <title>Shared evolutionary footprints suggest mitochondrial oxidative damage underlies multiple complex I losses in fungi.</title>
        <authorList>
            <person name="Schikora-Tamarit M.A."/>
            <person name="Marcet-Houben M."/>
            <person name="Nosek J."/>
            <person name="Gabaldon T."/>
        </authorList>
    </citation>
    <scope>NUCLEOTIDE SEQUENCE</scope>
    <source>
        <strain evidence="4">CBS2887</strain>
    </source>
</reference>
<dbReference type="AlphaFoldDB" id="A0A9P8Q6X8"/>
<dbReference type="InterPro" id="IPR000873">
    <property type="entry name" value="AMP-dep_synth/lig_dom"/>
</dbReference>
<feature type="domain" description="AMP-dependent synthetase/ligase" evidence="3">
    <location>
        <begin position="98"/>
        <end position="524"/>
    </location>
</feature>
<keyword evidence="5" id="KW-1185">Reference proteome</keyword>
<dbReference type="GO" id="GO:0005783">
    <property type="term" value="C:endoplasmic reticulum"/>
    <property type="evidence" value="ECO:0007669"/>
    <property type="project" value="TreeGrafter"/>
</dbReference>
<proteinExistence type="predicted"/>
<dbReference type="SUPFAM" id="SSF56801">
    <property type="entry name" value="Acetyl-CoA synthetase-like"/>
    <property type="match status" value="1"/>
</dbReference>
<dbReference type="InterPro" id="IPR020845">
    <property type="entry name" value="AMP-binding_CS"/>
</dbReference>
<organism evidence="4 5">
    <name type="scientific">Wickerhamomyces pijperi</name>
    <name type="common">Yeast</name>
    <name type="synonym">Pichia pijperi</name>
    <dbReference type="NCBI Taxonomy" id="599730"/>
    <lineage>
        <taxon>Eukaryota</taxon>
        <taxon>Fungi</taxon>
        <taxon>Dikarya</taxon>
        <taxon>Ascomycota</taxon>
        <taxon>Saccharomycotina</taxon>
        <taxon>Saccharomycetes</taxon>
        <taxon>Phaffomycetales</taxon>
        <taxon>Wickerhamomycetaceae</taxon>
        <taxon>Wickerhamomyces</taxon>
    </lineage>
</organism>
<dbReference type="PROSITE" id="PS00455">
    <property type="entry name" value="AMP_BINDING"/>
    <property type="match status" value="1"/>
</dbReference>
<dbReference type="Pfam" id="PF00501">
    <property type="entry name" value="AMP-binding"/>
    <property type="match status" value="1"/>
</dbReference>
<protein>
    <recommendedName>
        <fullName evidence="3">AMP-dependent synthetase/ligase domain-containing protein</fullName>
    </recommendedName>
</protein>
<accession>A0A9P8Q6X8</accession>
<evidence type="ECO:0000259" key="3">
    <source>
        <dbReference type="Pfam" id="PF00501"/>
    </source>
</evidence>